<evidence type="ECO:0000256" key="10">
    <source>
        <dbReference type="ARBA" id="ARBA00023012"/>
    </source>
</evidence>
<dbReference type="Pfam" id="PF02895">
    <property type="entry name" value="H-kinase_dim"/>
    <property type="match status" value="1"/>
</dbReference>
<gene>
    <name evidence="17" type="ORF">Q8X39_04975</name>
</gene>
<dbReference type="RefSeq" id="WP_305748533.1">
    <property type="nucleotide sequence ID" value="NZ_JAUZEE010000002.1"/>
</dbReference>
<dbReference type="SUPFAM" id="SSF55874">
    <property type="entry name" value="ATPase domain of HSP90 chaperone/DNA topoisomerase II/histidine kinase"/>
    <property type="match status" value="1"/>
</dbReference>
<dbReference type="Proteomes" id="UP001235760">
    <property type="component" value="Unassembled WGS sequence"/>
</dbReference>
<dbReference type="SUPFAM" id="SSF47226">
    <property type="entry name" value="Histidine-containing phosphotransfer domain, HPT domain"/>
    <property type="match status" value="1"/>
</dbReference>
<keyword evidence="9" id="KW-0067">ATP-binding</keyword>
<evidence type="ECO:0000259" key="16">
    <source>
        <dbReference type="PROSITE" id="PS50894"/>
    </source>
</evidence>
<dbReference type="GO" id="GO:0004673">
    <property type="term" value="F:protein histidine kinase activity"/>
    <property type="evidence" value="ECO:0007669"/>
    <property type="project" value="UniProtKB-EC"/>
</dbReference>
<comment type="function">
    <text evidence="11">Involved in the transmission of sensory signals from the chemoreceptors to the flagellar motors. CheA is autophosphorylated; it can transfer its phosphate group to either CheB or CheY.</text>
</comment>
<dbReference type="InterPro" id="IPR036890">
    <property type="entry name" value="HATPase_C_sf"/>
</dbReference>
<dbReference type="PANTHER" id="PTHR43395">
    <property type="entry name" value="SENSOR HISTIDINE KINASE CHEA"/>
    <property type="match status" value="1"/>
</dbReference>
<dbReference type="Pfam" id="PF02518">
    <property type="entry name" value="HATPase_c"/>
    <property type="match status" value="1"/>
</dbReference>
<dbReference type="SMART" id="SM00260">
    <property type="entry name" value="CheW"/>
    <property type="match status" value="1"/>
</dbReference>
<dbReference type="InterPro" id="IPR002545">
    <property type="entry name" value="CheW-lke_dom"/>
</dbReference>
<dbReference type="PRINTS" id="PR00344">
    <property type="entry name" value="BCTRLSENSOR"/>
</dbReference>
<proteinExistence type="predicted"/>
<feature type="region of interest" description="Disordered" evidence="13">
    <location>
        <begin position="737"/>
        <end position="789"/>
    </location>
</feature>
<keyword evidence="4" id="KW-0145">Chemotaxis</keyword>
<dbReference type="Pfam" id="PF01584">
    <property type="entry name" value="CheW"/>
    <property type="match status" value="1"/>
</dbReference>
<keyword evidence="8" id="KW-0418">Kinase</keyword>
<dbReference type="Gene3D" id="2.30.30.40">
    <property type="entry name" value="SH3 Domains"/>
    <property type="match status" value="1"/>
</dbReference>
<evidence type="ECO:0000256" key="12">
    <source>
        <dbReference type="PROSITE-ProRule" id="PRU00110"/>
    </source>
</evidence>
<dbReference type="PROSITE" id="PS50109">
    <property type="entry name" value="HIS_KIN"/>
    <property type="match status" value="1"/>
</dbReference>
<evidence type="ECO:0000256" key="13">
    <source>
        <dbReference type="SAM" id="MobiDB-lite"/>
    </source>
</evidence>
<dbReference type="PROSITE" id="PS50894">
    <property type="entry name" value="HPT"/>
    <property type="match status" value="1"/>
</dbReference>
<evidence type="ECO:0000313" key="18">
    <source>
        <dbReference type="Proteomes" id="UP001235760"/>
    </source>
</evidence>
<evidence type="ECO:0000256" key="7">
    <source>
        <dbReference type="ARBA" id="ARBA00022741"/>
    </source>
</evidence>
<dbReference type="Pfam" id="PF01627">
    <property type="entry name" value="Hpt"/>
    <property type="match status" value="1"/>
</dbReference>
<evidence type="ECO:0000259" key="15">
    <source>
        <dbReference type="PROSITE" id="PS50851"/>
    </source>
</evidence>
<keyword evidence="5 12" id="KW-0597">Phosphoprotein</keyword>
<dbReference type="SMART" id="SM00387">
    <property type="entry name" value="HATPase_c"/>
    <property type="match status" value="1"/>
</dbReference>
<evidence type="ECO:0000256" key="8">
    <source>
        <dbReference type="ARBA" id="ARBA00022777"/>
    </source>
</evidence>
<dbReference type="CDD" id="cd16916">
    <property type="entry name" value="HATPase_CheA-like"/>
    <property type="match status" value="1"/>
</dbReference>
<feature type="domain" description="HPt" evidence="16">
    <location>
        <begin position="9"/>
        <end position="123"/>
    </location>
</feature>
<keyword evidence="18" id="KW-1185">Reference proteome</keyword>
<evidence type="ECO:0000313" key="17">
    <source>
        <dbReference type="EMBL" id="MDP4299978.1"/>
    </source>
</evidence>
<dbReference type="Gene3D" id="1.20.120.160">
    <property type="entry name" value="HPT domain"/>
    <property type="match status" value="1"/>
</dbReference>
<dbReference type="InterPro" id="IPR008207">
    <property type="entry name" value="Sig_transdc_His_kin_Hpt_dom"/>
</dbReference>
<feature type="domain" description="Histidine kinase" evidence="14">
    <location>
        <begin position="395"/>
        <end position="596"/>
    </location>
</feature>
<evidence type="ECO:0000256" key="3">
    <source>
        <dbReference type="ARBA" id="ARBA00021495"/>
    </source>
</evidence>
<dbReference type="SMART" id="SM01231">
    <property type="entry name" value="H-kinase_dim"/>
    <property type="match status" value="1"/>
</dbReference>
<sequence length="789" mass="85051">MKKKTRDIDLGFVAEALPSFINEATEQVEQIEQLLLQLEEDPGDRDKLDALFRCAHTVKGSAGIFGLDRVVAFTHDVETLLDRLREGRIDLDLQASTLLLQCNDQIRLLVTQAADAQSETDEQLAYRHELTRRLQALLGAPAEAAPPAADAAPTGAPAVPRWHLSATFGPDTFRNGMDPLSVLSYLDTLGEVHAIRCDVEAVPPLDRIDPESCHGAFQFSFDSEASREEIEAAFTFVRDDCTVRLIAPGAPVSHFRALIEAMPDQPRVGEILVAIGAISRAQLDAGLAEQEAVRAVAPGAVPRLGDLLQASTGIDPEVISAAVSKQQAEVRKPVRESRAAEPAGHAGDEHRYIRVQADRLDAVINLLGELVTAGAGAAMLSRQTRQTSLVEAHVHMGRLIEEIRNGTLQLRMVPIGETFSRFRRVVRDTAAQLGKEVALEILGGETELDKSMVERIVDPLMHLVRNSLDHGLENAEERVAAGKSGTGTLMLSARHESGTILISIEDDGRGISRERVLQRAWQRGLVEPGVTPSDAEILNLIFAPGFSTAEQVTNLSGRGVGMDVVKRNIEALRGSVTVHSLPGRGTQILIRLPLTLAIIDGFLVSSAQSRFVLPLASVIEVIEGRRECVDRMDRLDDGDTLDSGRRCVELRGEMLPVIDLRTLYDLEAPPAELPSIVVVKGHSGPFGIAVDALMGQHQTVIKPLGPIFRSLRGISGSSILGNGEVALILDVQSLGQLAERTPPPPPPASGRRRGARTDTATANATVNANANATPTDTDTARTNLEGQTP</sequence>
<evidence type="ECO:0000256" key="5">
    <source>
        <dbReference type="ARBA" id="ARBA00022553"/>
    </source>
</evidence>
<evidence type="ECO:0000256" key="11">
    <source>
        <dbReference type="ARBA" id="ARBA00035100"/>
    </source>
</evidence>
<dbReference type="SUPFAM" id="SSF50341">
    <property type="entry name" value="CheW-like"/>
    <property type="match status" value="1"/>
</dbReference>
<accession>A0ABT9G0I6</accession>
<dbReference type="InterPro" id="IPR051315">
    <property type="entry name" value="Bact_Chemotaxis_CheA"/>
</dbReference>
<name>A0ABT9G0I6_LEPDI</name>
<dbReference type="CDD" id="cd00088">
    <property type="entry name" value="HPT"/>
    <property type="match status" value="1"/>
</dbReference>
<dbReference type="InterPro" id="IPR004358">
    <property type="entry name" value="Sig_transdc_His_kin-like_C"/>
</dbReference>
<dbReference type="EMBL" id="JAUZEE010000002">
    <property type="protein sequence ID" value="MDP4299978.1"/>
    <property type="molecule type" value="Genomic_DNA"/>
</dbReference>
<dbReference type="InterPro" id="IPR036097">
    <property type="entry name" value="HisK_dim/P_sf"/>
</dbReference>
<feature type="compositionally biased region" description="Low complexity" evidence="13">
    <location>
        <begin position="757"/>
        <end position="783"/>
    </location>
</feature>
<protein>
    <recommendedName>
        <fullName evidence="3">Chemotaxis protein CheA</fullName>
        <ecNumber evidence="2">2.7.13.3</ecNumber>
    </recommendedName>
</protein>
<evidence type="ECO:0000259" key="14">
    <source>
        <dbReference type="PROSITE" id="PS50109"/>
    </source>
</evidence>
<dbReference type="CDD" id="cd00731">
    <property type="entry name" value="CheA_reg"/>
    <property type="match status" value="1"/>
</dbReference>
<keyword evidence="10" id="KW-0902">Two-component regulatory system</keyword>
<evidence type="ECO:0000256" key="9">
    <source>
        <dbReference type="ARBA" id="ARBA00022840"/>
    </source>
</evidence>
<dbReference type="InterPro" id="IPR037006">
    <property type="entry name" value="CheA-like_homodim_sf"/>
</dbReference>
<reference evidence="17 18" key="1">
    <citation type="submission" date="2023-08" db="EMBL/GenBank/DDBJ databases">
        <authorList>
            <person name="Roldan D.M."/>
            <person name="Menes R.J."/>
        </authorList>
    </citation>
    <scope>NUCLEOTIDE SEQUENCE [LARGE SCALE GENOMIC DNA]</scope>
    <source>
        <strain evidence="17 18">CCM 2812</strain>
    </source>
</reference>
<organism evidence="17 18">
    <name type="scientific">Leptothrix discophora</name>
    <dbReference type="NCBI Taxonomy" id="89"/>
    <lineage>
        <taxon>Bacteria</taxon>
        <taxon>Pseudomonadati</taxon>
        <taxon>Pseudomonadota</taxon>
        <taxon>Betaproteobacteria</taxon>
        <taxon>Burkholderiales</taxon>
        <taxon>Sphaerotilaceae</taxon>
        <taxon>Leptothrix</taxon>
    </lineage>
</organism>
<dbReference type="InterPro" id="IPR005467">
    <property type="entry name" value="His_kinase_dom"/>
</dbReference>
<dbReference type="SUPFAM" id="SSF47384">
    <property type="entry name" value="Homodimeric domain of signal transducing histidine kinase"/>
    <property type="match status" value="1"/>
</dbReference>
<evidence type="ECO:0000256" key="6">
    <source>
        <dbReference type="ARBA" id="ARBA00022679"/>
    </source>
</evidence>
<evidence type="ECO:0000256" key="1">
    <source>
        <dbReference type="ARBA" id="ARBA00000085"/>
    </source>
</evidence>
<dbReference type="PROSITE" id="PS50851">
    <property type="entry name" value="CHEW"/>
    <property type="match status" value="1"/>
</dbReference>
<keyword evidence="6 17" id="KW-0808">Transferase</keyword>
<evidence type="ECO:0000256" key="4">
    <source>
        <dbReference type="ARBA" id="ARBA00022500"/>
    </source>
</evidence>
<keyword evidence="7" id="KW-0547">Nucleotide-binding</keyword>
<dbReference type="PANTHER" id="PTHR43395:SF10">
    <property type="entry name" value="CHEMOTAXIS PROTEIN CHEA"/>
    <property type="match status" value="1"/>
</dbReference>
<dbReference type="InterPro" id="IPR003594">
    <property type="entry name" value="HATPase_dom"/>
</dbReference>
<comment type="caution">
    <text evidence="17">The sequence shown here is derived from an EMBL/GenBank/DDBJ whole genome shotgun (WGS) entry which is preliminary data.</text>
</comment>
<feature type="domain" description="CheW-like" evidence="15">
    <location>
        <begin position="598"/>
        <end position="740"/>
    </location>
</feature>
<dbReference type="InterPro" id="IPR036641">
    <property type="entry name" value="HPT_dom_sf"/>
</dbReference>
<feature type="modified residue" description="Phosphohistidine" evidence="12">
    <location>
        <position position="56"/>
    </location>
</feature>
<evidence type="ECO:0000256" key="2">
    <source>
        <dbReference type="ARBA" id="ARBA00012438"/>
    </source>
</evidence>
<dbReference type="Gene3D" id="3.30.565.10">
    <property type="entry name" value="Histidine kinase-like ATPase, C-terminal domain"/>
    <property type="match status" value="1"/>
</dbReference>
<dbReference type="InterPro" id="IPR036061">
    <property type="entry name" value="CheW-like_dom_sf"/>
</dbReference>
<dbReference type="EC" id="2.7.13.3" evidence="2"/>
<dbReference type="InterPro" id="IPR004105">
    <property type="entry name" value="CheA-like_dim"/>
</dbReference>
<comment type="catalytic activity">
    <reaction evidence="1">
        <text>ATP + protein L-histidine = ADP + protein N-phospho-L-histidine.</text>
        <dbReference type="EC" id="2.7.13.3"/>
    </reaction>
</comment>
<dbReference type="SMART" id="SM00073">
    <property type="entry name" value="HPT"/>
    <property type="match status" value="1"/>
</dbReference>
<dbReference type="Gene3D" id="1.10.287.560">
    <property type="entry name" value="Histidine kinase CheA-like, homodimeric domain"/>
    <property type="match status" value="1"/>
</dbReference>